<name>A0A1G6AG10_9STRE</name>
<evidence type="ECO:0000313" key="2">
    <source>
        <dbReference type="Proteomes" id="UP000182508"/>
    </source>
</evidence>
<keyword evidence="2" id="KW-1185">Reference proteome</keyword>
<proteinExistence type="predicted"/>
<dbReference type="Proteomes" id="UP000182508">
    <property type="component" value="Unassembled WGS sequence"/>
</dbReference>
<dbReference type="STRING" id="439219.SAMN02910293_00343"/>
<evidence type="ECO:0000313" key="1">
    <source>
        <dbReference type="EMBL" id="SDB07033.1"/>
    </source>
</evidence>
<dbReference type="EMBL" id="FMXP01000004">
    <property type="protein sequence ID" value="SDB07033.1"/>
    <property type="molecule type" value="Genomic_DNA"/>
</dbReference>
<sequence length="95" mass="11202">MIILSVKNLFFILKINQDKSTYCVHCFEQLLNLDYSNFEYLTSGHDKYDYLKRNFISKIKENQYGVYDETKKSFEVINIYKVPGCLGKKHGNISC</sequence>
<dbReference type="AlphaFoldDB" id="A0A1G6AG10"/>
<accession>A0A1G6AG10</accession>
<reference evidence="1 2" key="1">
    <citation type="submission" date="2016-10" db="EMBL/GenBank/DDBJ databases">
        <authorList>
            <person name="de Groot N.N."/>
        </authorList>
    </citation>
    <scope>NUCLEOTIDE SEQUENCE [LARGE SCALE GENOMIC DNA]</scope>
    <source>
        <strain evidence="1 2">A-4</strain>
    </source>
</reference>
<gene>
    <name evidence="1" type="ORF">SAMN02910293_00343</name>
</gene>
<protein>
    <submittedName>
        <fullName evidence="1">Uncharacterized protein</fullName>
    </submittedName>
</protein>
<dbReference type="RefSeq" id="WP_074485076.1">
    <property type="nucleotide sequence ID" value="NZ_FMXP01000004.1"/>
</dbReference>
<organism evidence="1 2">
    <name type="scientific">Streptococcus henryi</name>
    <dbReference type="NCBI Taxonomy" id="439219"/>
    <lineage>
        <taxon>Bacteria</taxon>
        <taxon>Bacillati</taxon>
        <taxon>Bacillota</taxon>
        <taxon>Bacilli</taxon>
        <taxon>Lactobacillales</taxon>
        <taxon>Streptococcaceae</taxon>
        <taxon>Streptococcus</taxon>
    </lineage>
</organism>